<dbReference type="PANTHER" id="PTHR45339:SF1">
    <property type="entry name" value="HYBRID SIGNAL TRANSDUCTION HISTIDINE KINASE J"/>
    <property type="match status" value="1"/>
</dbReference>
<feature type="domain" description="Response regulatory" evidence="8">
    <location>
        <begin position="525"/>
        <end position="647"/>
    </location>
</feature>
<dbReference type="SUPFAM" id="SSF47384">
    <property type="entry name" value="Homodimeric domain of signal transducing histidine kinase"/>
    <property type="match status" value="1"/>
</dbReference>
<dbReference type="InterPro" id="IPR005467">
    <property type="entry name" value="His_kinase_dom"/>
</dbReference>
<dbReference type="InterPro" id="IPR036890">
    <property type="entry name" value="HATPase_C_sf"/>
</dbReference>
<dbReference type="CDD" id="cd00082">
    <property type="entry name" value="HisKA"/>
    <property type="match status" value="1"/>
</dbReference>
<feature type="modified residue" description="4-aspartylphosphate" evidence="5">
    <location>
        <position position="581"/>
    </location>
</feature>
<dbReference type="Gene3D" id="3.30.565.10">
    <property type="entry name" value="Histidine kinase-like ATPase, C-terminal domain"/>
    <property type="match status" value="1"/>
</dbReference>
<proteinExistence type="predicted"/>
<comment type="catalytic activity">
    <reaction evidence="1">
        <text>ATP + protein L-histidine = ADP + protein N-phospho-L-histidine.</text>
        <dbReference type="EC" id="2.7.13.3"/>
    </reaction>
</comment>
<dbReference type="PRINTS" id="PR00344">
    <property type="entry name" value="BCTRLSENSOR"/>
</dbReference>
<evidence type="ECO:0000259" key="7">
    <source>
        <dbReference type="PROSITE" id="PS50109"/>
    </source>
</evidence>
<dbReference type="Gene3D" id="1.10.287.130">
    <property type="match status" value="1"/>
</dbReference>
<evidence type="ECO:0000313" key="9">
    <source>
        <dbReference type="EMBL" id="MBC5632243.1"/>
    </source>
</evidence>
<evidence type="ECO:0000256" key="2">
    <source>
        <dbReference type="ARBA" id="ARBA00012438"/>
    </source>
</evidence>
<dbReference type="Pfam" id="PF00072">
    <property type="entry name" value="Response_reg"/>
    <property type="match status" value="2"/>
</dbReference>
<dbReference type="SMART" id="SM00387">
    <property type="entry name" value="HATPase_c"/>
    <property type="match status" value="1"/>
</dbReference>
<evidence type="ECO:0000256" key="6">
    <source>
        <dbReference type="SAM" id="Coils"/>
    </source>
</evidence>
<evidence type="ECO:0000256" key="4">
    <source>
        <dbReference type="ARBA" id="ARBA00023012"/>
    </source>
</evidence>
<accession>A0ABR7DNL4</accession>
<dbReference type="InterPro" id="IPR003661">
    <property type="entry name" value="HisK_dim/P_dom"/>
</dbReference>
<dbReference type="SUPFAM" id="SSF55874">
    <property type="entry name" value="ATPase domain of HSP90 chaperone/DNA topoisomerase II/histidine kinase"/>
    <property type="match status" value="1"/>
</dbReference>
<keyword evidence="4" id="KW-0902">Two-component regulatory system</keyword>
<sequence length="791" mass="89232">MMQLETNLEYSLLMGLTGVSVSKHLLDEHFTLLWANDFYYDLIKYSKEEYETLFHNRPDLYYKEHQDLWNVLAGKVYETIENKAEGYELVTQMPVKGGLRWIKLTSTFTDQLQDGIPMSYTVMTDVEDIMQARLEQTIAYENLPGFIAKHKIRKDGSFTLIEANDKYKHFADVDEGSFSSFTPFSRLDEKSRKILDGHVPLMQKGESVHFVIRSGSCCGNDIWLQLNGECIGWEGEEPVYLIVYIDITDITEQRELQKKLEERSVQLKEALITAEKANQAKSDFLARMSHDIRTPMNAIVGMTAIAGAHIDDKERVLDCLNKITGASKLLLSLINEVLDMSKIESGRLNLSDDELNIGELLQDLIVMMQPEIKSKRHKLDIHVMGIQHENVIGDTQRIKQVLMNILSNAVKYTPDGGRILISIDEHPSQDGIGNYEFVFEDNGRGMEPEFLEKIFLPFERADDRLIKGIQGTGLGMSISHKIIQLMGGEIKVESEYGKGTRFTVKMPLRLQERVAAETMKIQGLSVLVVDDDQVACQGTCHCLEEIGINSEWVCSGQEAIAIAVAKKRQKMDDEHFIVIMDLKMPDMNGIETTRLLRKEIGPDIPIIILSAYDIEEYEAEAREAGANGFISKPLFKSKLLQVLKKFTEEEDLKSKASPKKLSAADYTGKRILLVEDNELNREIAVEIIGSTGVSIDTAVNGLEAVNIVSRSAEGYYQMILMDIQMPVMDGYESTRRIRTLSRSDVADMPIVAMTANAFSEDVANAVEAGMNYHLAKPIDIATLMMVLDKYL</sequence>
<feature type="modified residue" description="4-aspartylphosphate" evidence="5">
    <location>
        <position position="722"/>
    </location>
</feature>
<gene>
    <name evidence="9" type="ORF">H8S65_05575</name>
</gene>
<dbReference type="SMART" id="SM00448">
    <property type="entry name" value="REC"/>
    <property type="match status" value="2"/>
</dbReference>
<evidence type="ECO:0000256" key="1">
    <source>
        <dbReference type="ARBA" id="ARBA00000085"/>
    </source>
</evidence>
<dbReference type="EMBL" id="JACOOJ010000006">
    <property type="protein sequence ID" value="MBC5632243.1"/>
    <property type="molecule type" value="Genomic_DNA"/>
</dbReference>
<keyword evidence="10" id="KW-1185">Reference proteome</keyword>
<dbReference type="PANTHER" id="PTHR45339">
    <property type="entry name" value="HYBRID SIGNAL TRANSDUCTION HISTIDINE KINASE J"/>
    <property type="match status" value="1"/>
</dbReference>
<dbReference type="SMART" id="SM00388">
    <property type="entry name" value="HisKA"/>
    <property type="match status" value="1"/>
</dbReference>
<name>A0ABR7DNL4_9BACT</name>
<dbReference type="Proteomes" id="UP000651475">
    <property type="component" value="Unassembled WGS sequence"/>
</dbReference>
<dbReference type="Pfam" id="PF02518">
    <property type="entry name" value="HATPase_c"/>
    <property type="match status" value="1"/>
</dbReference>
<dbReference type="PROSITE" id="PS50110">
    <property type="entry name" value="RESPONSE_REGULATORY"/>
    <property type="match status" value="2"/>
</dbReference>
<dbReference type="SUPFAM" id="SSF52172">
    <property type="entry name" value="CheY-like"/>
    <property type="match status" value="2"/>
</dbReference>
<dbReference type="PROSITE" id="PS50109">
    <property type="entry name" value="HIS_KIN"/>
    <property type="match status" value="1"/>
</dbReference>
<dbReference type="Pfam" id="PF00512">
    <property type="entry name" value="HisKA"/>
    <property type="match status" value="1"/>
</dbReference>
<keyword evidence="3 5" id="KW-0597">Phosphoprotein</keyword>
<dbReference type="InterPro" id="IPR001789">
    <property type="entry name" value="Sig_transdc_resp-reg_receiver"/>
</dbReference>
<evidence type="ECO:0000256" key="5">
    <source>
        <dbReference type="PROSITE-ProRule" id="PRU00169"/>
    </source>
</evidence>
<organism evidence="9 10">
    <name type="scientific">Parabacteroides hominis</name>
    <dbReference type="NCBI Taxonomy" id="2763057"/>
    <lineage>
        <taxon>Bacteria</taxon>
        <taxon>Pseudomonadati</taxon>
        <taxon>Bacteroidota</taxon>
        <taxon>Bacteroidia</taxon>
        <taxon>Bacteroidales</taxon>
        <taxon>Tannerellaceae</taxon>
        <taxon>Parabacteroides</taxon>
    </lineage>
</organism>
<dbReference type="InterPro" id="IPR004358">
    <property type="entry name" value="Sig_transdc_His_kin-like_C"/>
</dbReference>
<evidence type="ECO:0000256" key="3">
    <source>
        <dbReference type="ARBA" id="ARBA00022553"/>
    </source>
</evidence>
<keyword evidence="6" id="KW-0175">Coiled coil</keyword>
<feature type="domain" description="Histidine kinase" evidence="7">
    <location>
        <begin position="287"/>
        <end position="510"/>
    </location>
</feature>
<reference evidence="9 10" key="1">
    <citation type="submission" date="2020-08" db="EMBL/GenBank/DDBJ databases">
        <title>Genome public.</title>
        <authorList>
            <person name="Liu C."/>
            <person name="Sun Q."/>
        </authorList>
    </citation>
    <scope>NUCLEOTIDE SEQUENCE [LARGE SCALE GENOMIC DNA]</scope>
    <source>
        <strain evidence="9 10">NSJ-79</strain>
    </source>
</reference>
<dbReference type="CDD" id="cd17546">
    <property type="entry name" value="REC_hyHK_CKI1_RcsC-like"/>
    <property type="match status" value="2"/>
</dbReference>
<comment type="caution">
    <text evidence="9">The sequence shown here is derived from an EMBL/GenBank/DDBJ whole genome shotgun (WGS) entry which is preliminary data.</text>
</comment>
<dbReference type="EC" id="2.7.13.3" evidence="2"/>
<evidence type="ECO:0000259" key="8">
    <source>
        <dbReference type="PROSITE" id="PS50110"/>
    </source>
</evidence>
<dbReference type="Gene3D" id="3.40.50.2300">
    <property type="match status" value="2"/>
</dbReference>
<dbReference type="InterPro" id="IPR003594">
    <property type="entry name" value="HATPase_dom"/>
</dbReference>
<protein>
    <recommendedName>
        <fullName evidence="2">histidine kinase</fullName>
        <ecNumber evidence="2">2.7.13.3</ecNumber>
    </recommendedName>
</protein>
<dbReference type="InterPro" id="IPR011006">
    <property type="entry name" value="CheY-like_superfamily"/>
</dbReference>
<dbReference type="InterPro" id="IPR036097">
    <property type="entry name" value="HisK_dim/P_sf"/>
</dbReference>
<feature type="domain" description="Response regulatory" evidence="8">
    <location>
        <begin position="670"/>
        <end position="791"/>
    </location>
</feature>
<feature type="coiled-coil region" evidence="6">
    <location>
        <begin position="250"/>
        <end position="277"/>
    </location>
</feature>
<evidence type="ECO:0000313" key="10">
    <source>
        <dbReference type="Proteomes" id="UP000651475"/>
    </source>
</evidence>